<comment type="caution">
    <text evidence="1">The sequence shown here is derived from an EMBL/GenBank/DDBJ whole genome shotgun (WGS) entry which is preliminary data.</text>
</comment>
<organism evidence="1 2">
    <name type="scientific">Yoonia ponticola</name>
    <dbReference type="NCBI Taxonomy" id="1524255"/>
    <lineage>
        <taxon>Bacteria</taxon>
        <taxon>Pseudomonadati</taxon>
        <taxon>Pseudomonadota</taxon>
        <taxon>Alphaproteobacteria</taxon>
        <taxon>Rhodobacterales</taxon>
        <taxon>Paracoccaceae</taxon>
        <taxon>Yoonia</taxon>
    </lineage>
</organism>
<reference evidence="1 2" key="1">
    <citation type="submission" date="2020-08" db="EMBL/GenBank/DDBJ databases">
        <title>Genomic Encyclopedia of Type Strains, Phase IV (KMG-IV): sequencing the most valuable type-strain genomes for metagenomic binning, comparative biology and taxonomic classification.</title>
        <authorList>
            <person name="Goeker M."/>
        </authorList>
    </citation>
    <scope>NUCLEOTIDE SEQUENCE [LARGE SCALE GENOMIC DNA]</scope>
    <source>
        <strain evidence="1 2">DSM 101064</strain>
    </source>
</reference>
<dbReference type="RefSeq" id="WP_183525391.1">
    <property type="nucleotide sequence ID" value="NZ_JACIJM010000002.1"/>
</dbReference>
<keyword evidence="2" id="KW-1185">Reference proteome</keyword>
<evidence type="ECO:0000313" key="1">
    <source>
        <dbReference type="EMBL" id="MBB5721000.1"/>
    </source>
</evidence>
<proteinExistence type="predicted"/>
<dbReference type="AlphaFoldDB" id="A0A7W9EYD2"/>
<evidence type="ECO:0000313" key="2">
    <source>
        <dbReference type="Proteomes" id="UP000535415"/>
    </source>
</evidence>
<gene>
    <name evidence="1" type="ORF">FHS72_000607</name>
</gene>
<dbReference type="Proteomes" id="UP000535415">
    <property type="component" value="Unassembled WGS sequence"/>
</dbReference>
<dbReference type="PROSITE" id="PS51257">
    <property type="entry name" value="PROKAR_LIPOPROTEIN"/>
    <property type="match status" value="1"/>
</dbReference>
<sequence length="127" mass="14398">MRTALFIVPLLLTACATPREACMNDVNREVRILDALIGETRENLARGFAVEERQQVRTRRTFCTGRNSDGSRFRFRCDKTSTIKRNVPVAIDLNAERAKLVSLEQRQVQNISNAESGIAQCIARYPE</sequence>
<dbReference type="EMBL" id="JACIJM010000002">
    <property type="protein sequence ID" value="MBB5721000.1"/>
    <property type="molecule type" value="Genomic_DNA"/>
</dbReference>
<protein>
    <submittedName>
        <fullName evidence="1">Uncharacterized protein</fullName>
    </submittedName>
</protein>
<name>A0A7W9EYD2_9RHOB</name>
<accession>A0A7W9EYD2</accession>